<proteinExistence type="predicted"/>
<reference evidence="3 4" key="1">
    <citation type="submission" date="2013-03" db="EMBL/GenBank/DDBJ databases">
        <title>The Genome Sequence of Enterococcus columbae ATCC_51263 (PacBio/Illumina hybrid assembly).</title>
        <authorList>
            <consortium name="The Broad Institute Genomics Platform"/>
            <consortium name="The Broad Institute Genome Sequencing Center for Infectious Disease"/>
            <person name="Earl A."/>
            <person name="Russ C."/>
            <person name="Gilmore M."/>
            <person name="Surin D."/>
            <person name="Walker B."/>
            <person name="Young S."/>
            <person name="Zeng Q."/>
            <person name="Gargeya S."/>
            <person name="Fitzgerald M."/>
            <person name="Haas B."/>
            <person name="Abouelleil A."/>
            <person name="Allen A.W."/>
            <person name="Alvarado L."/>
            <person name="Arachchi H.M."/>
            <person name="Berlin A.M."/>
            <person name="Chapman S.B."/>
            <person name="Gainer-Dewar J."/>
            <person name="Goldberg J."/>
            <person name="Griggs A."/>
            <person name="Gujja S."/>
            <person name="Hansen M."/>
            <person name="Howarth C."/>
            <person name="Imamovic A."/>
            <person name="Ireland A."/>
            <person name="Larimer J."/>
            <person name="McCowan C."/>
            <person name="Murphy C."/>
            <person name="Pearson M."/>
            <person name="Poon T.W."/>
            <person name="Priest M."/>
            <person name="Roberts A."/>
            <person name="Saif S."/>
            <person name="Shea T."/>
            <person name="Sisk P."/>
            <person name="Sykes S."/>
            <person name="Wortman J."/>
            <person name="Nusbaum C."/>
            <person name="Birren B."/>
        </authorList>
    </citation>
    <scope>NUCLEOTIDE SEQUENCE [LARGE SCALE GENOMIC DNA]</scope>
    <source>
        <strain evidence="3 4">ATCC 51263</strain>
    </source>
</reference>
<feature type="transmembrane region" description="Helical" evidence="2">
    <location>
        <begin position="21"/>
        <end position="41"/>
    </location>
</feature>
<gene>
    <name evidence="3" type="ORF">I568_00032</name>
</gene>
<accession>S0KEK5</accession>
<keyword evidence="4" id="KW-1185">Reference proteome</keyword>
<dbReference type="Proteomes" id="UP000014113">
    <property type="component" value="Unassembled WGS sequence"/>
</dbReference>
<keyword evidence="2" id="KW-0812">Transmembrane</keyword>
<evidence type="ECO:0000256" key="2">
    <source>
        <dbReference type="SAM" id="Phobius"/>
    </source>
</evidence>
<keyword evidence="2" id="KW-0472">Membrane</keyword>
<feature type="transmembrane region" description="Helical" evidence="2">
    <location>
        <begin position="102"/>
        <end position="122"/>
    </location>
</feature>
<organism evidence="3 4">
    <name type="scientific">Enterococcus columbae DSM 7374 = ATCC 51263</name>
    <dbReference type="NCBI Taxonomy" id="1121865"/>
    <lineage>
        <taxon>Bacteria</taxon>
        <taxon>Bacillati</taxon>
        <taxon>Bacillota</taxon>
        <taxon>Bacilli</taxon>
        <taxon>Lactobacillales</taxon>
        <taxon>Enterococcaceae</taxon>
        <taxon>Enterococcus</taxon>
    </lineage>
</organism>
<evidence type="ECO:0000313" key="3">
    <source>
        <dbReference type="EMBL" id="EOW87746.1"/>
    </source>
</evidence>
<evidence type="ECO:0000256" key="1">
    <source>
        <dbReference type="SAM" id="MobiDB-lite"/>
    </source>
</evidence>
<feature type="region of interest" description="Disordered" evidence="1">
    <location>
        <begin position="134"/>
        <end position="161"/>
    </location>
</feature>
<feature type="compositionally biased region" description="Polar residues" evidence="1">
    <location>
        <begin position="134"/>
        <end position="145"/>
    </location>
</feature>
<keyword evidence="2" id="KW-1133">Transmembrane helix</keyword>
<feature type="transmembrane region" description="Helical" evidence="2">
    <location>
        <begin position="47"/>
        <end position="69"/>
    </location>
</feature>
<dbReference type="AlphaFoldDB" id="S0KEK5"/>
<protein>
    <submittedName>
        <fullName evidence="3">Uncharacterized protein</fullName>
    </submittedName>
</protein>
<evidence type="ECO:0000313" key="4">
    <source>
        <dbReference type="Proteomes" id="UP000014113"/>
    </source>
</evidence>
<dbReference type="EMBL" id="ASWJ01000001">
    <property type="protein sequence ID" value="EOW87746.1"/>
    <property type="molecule type" value="Genomic_DNA"/>
</dbReference>
<dbReference type="STRING" id="1121865.OMW_02243"/>
<sequence length="161" mass="18205">MKENKQISVEEYKQLRKEVGNWQIAIILFGVFILVLGGLLIAQGSRYFILMYASIAIMFGMASIGLFPLSRIVQSCDKVDPNLRKLKLNDVKVPKQYRNKRLLILGGGFLIVLLIFCSQFDFERGLNKPERVQTPSSLINHSTSSRIDDAKDVLEEGNANE</sequence>
<name>S0KEK5_9ENTE</name>
<dbReference type="RefSeq" id="WP_016184337.1">
    <property type="nucleotide sequence ID" value="NZ_JXKI01000028.1"/>
</dbReference>
<comment type="caution">
    <text evidence="3">The sequence shown here is derived from an EMBL/GenBank/DDBJ whole genome shotgun (WGS) entry which is preliminary data.</text>
</comment>
<dbReference type="PATRIC" id="fig|1121865.3.peg.2185"/>